<evidence type="ECO:0000313" key="1">
    <source>
        <dbReference type="EMBL" id="CAF1307096.1"/>
    </source>
</evidence>
<dbReference type="AlphaFoldDB" id="A0A815DXB4"/>
<organism evidence="1 2">
    <name type="scientific">Adineta ricciae</name>
    <name type="common">Rotifer</name>
    <dbReference type="NCBI Taxonomy" id="249248"/>
    <lineage>
        <taxon>Eukaryota</taxon>
        <taxon>Metazoa</taxon>
        <taxon>Spiralia</taxon>
        <taxon>Gnathifera</taxon>
        <taxon>Rotifera</taxon>
        <taxon>Eurotatoria</taxon>
        <taxon>Bdelloidea</taxon>
        <taxon>Adinetida</taxon>
        <taxon>Adinetidae</taxon>
        <taxon>Adineta</taxon>
    </lineage>
</organism>
<reference evidence="1" key="1">
    <citation type="submission" date="2021-02" db="EMBL/GenBank/DDBJ databases">
        <authorList>
            <person name="Nowell W R."/>
        </authorList>
    </citation>
    <scope>NUCLEOTIDE SEQUENCE</scope>
</reference>
<comment type="caution">
    <text evidence="1">The sequence shown here is derived from an EMBL/GenBank/DDBJ whole genome shotgun (WGS) entry which is preliminary data.</text>
</comment>
<dbReference type="Proteomes" id="UP000663852">
    <property type="component" value="Unassembled WGS sequence"/>
</dbReference>
<evidence type="ECO:0000313" key="2">
    <source>
        <dbReference type="Proteomes" id="UP000663852"/>
    </source>
</evidence>
<gene>
    <name evidence="1" type="ORF">EDS130_LOCUS30930</name>
</gene>
<dbReference type="EMBL" id="CAJNOJ010000221">
    <property type="protein sequence ID" value="CAF1307096.1"/>
    <property type="molecule type" value="Genomic_DNA"/>
</dbReference>
<name>A0A815DXB4_ADIRI</name>
<accession>A0A815DXB4</accession>
<protein>
    <submittedName>
        <fullName evidence="1">Uncharacterized protein</fullName>
    </submittedName>
</protein>
<proteinExistence type="predicted"/>
<sequence length="87" mass="9938">MVNIPSNWSSFALQIMKEKERFTIDCGKMYSNGSLDATSFGRCCLQKPSNVYNSAQDEQWLYLSGTGDLYLKESNKENLTERPTSRN</sequence>